<feature type="transmembrane region" description="Helical" evidence="1">
    <location>
        <begin position="115"/>
        <end position="135"/>
    </location>
</feature>
<comment type="caution">
    <text evidence="3">The sequence shown here is derived from an EMBL/GenBank/DDBJ whole genome shotgun (WGS) entry which is preliminary data.</text>
</comment>
<dbReference type="PATRIC" id="fig|1121477.3.peg.3109"/>
<feature type="domain" description="Heparan-alpha-glucosaminide N-acetyltransferase catalytic" evidence="2">
    <location>
        <begin position="16"/>
        <end position="239"/>
    </location>
</feature>
<feature type="transmembrane region" description="Helical" evidence="1">
    <location>
        <begin position="232"/>
        <end position="252"/>
    </location>
</feature>
<keyword evidence="1" id="KW-0472">Membrane</keyword>
<keyword evidence="1" id="KW-0812">Transmembrane</keyword>
<keyword evidence="4" id="KW-1185">Reference proteome</keyword>
<gene>
    <name evidence="3" type="ORF">VW29_09945</name>
</gene>
<organism evidence="3 4">
    <name type="scientific">Devosia limi DSM 17137</name>
    <dbReference type="NCBI Taxonomy" id="1121477"/>
    <lineage>
        <taxon>Bacteria</taxon>
        <taxon>Pseudomonadati</taxon>
        <taxon>Pseudomonadota</taxon>
        <taxon>Alphaproteobacteria</taxon>
        <taxon>Hyphomicrobiales</taxon>
        <taxon>Devosiaceae</taxon>
        <taxon>Devosia</taxon>
    </lineage>
</organism>
<dbReference type="Proteomes" id="UP000033608">
    <property type="component" value="Unassembled WGS sequence"/>
</dbReference>
<feature type="transmembrane region" description="Helical" evidence="1">
    <location>
        <begin position="58"/>
        <end position="77"/>
    </location>
</feature>
<evidence type="ECO:0000313" key="4">
    <source>
        <dbReference type="Proteomes" id="UP000033608"/>
    </source>
</evidence>
<evidence type="ECO:0000259" key="2">
    <source>
        <dbReference type="Pfam" id="PF07786"/>
    </source>
</evidence>
<protein>
    <recommendedName>
        <fullName evidence="2">Heparan-alpha-glucosaminide N-acetyltransferase catalytic domain-containing protein</fullName>
    </recommendedName>
</protein>
<name>A0A0F5LQW0_9HYPH</name>
<feature type="transmembrane region" description="Helical" evidence="1">
    <location>
        <begin position="140"/>
        <end position="161"/>
    </location>
</feature>
<dbReference type="STRING" id="1121477.SAMN02745223_02900"/>
<sequence>MRALPMTDYPATARPRFALVDIVRGVAIIAMVVYHLFWDLSYFRFIAADVGNDPVWVLFARSILAVFLFLVGVGLVLGHGRGDIRWRSFWRRWGFVVVGALAISVATWFAFPQSFVYFGVLHAIALFSLMGLAFLRAPLWLAAGVAAVVIALPFFYSDALFNEKAWSWIGFWQVPPSTNDLVPVFPGLGVVLLGVIAARLVLSSAWAPRLAAIAPAGRLARLLAWLGRWSLLLYLVHQPILLGLVYPASLVFQPQLDMRRADFLRSCQSTCQTGGTAPGLCTTYCQCGLEGVETNRLWNAIETGMVTAGDQTLLDAQNRQCSALIYPELNARQ</sequence>
<dbReference type="AlphaFoldDB" id="A0A0F5LQW0"/>
<feature type="transmembrane region" description="Helical" evidence="1">
    <location>
        <begin position="181"/>
        <end position="202"/>
    </location>
</feature>
<dbReference type="InterPro" id="IPR012429">
    <property type="entry name" value="HGSNAT_cat"/>
</dbReference>
<accession>A0A0F5LQW0</accession>
<feature type="transmembrane region" description="Helical" evidence="1">
    <location>
        <begin position="21"/>
        <end position="38"/>
    </location>
</feature>
<proteinExistence type="predicted"/>
<dbReference type="EMBL" id="LAJF01000068">
    <property type="protein sequence ID" value="KKB84691.1"/>
    <property type="molecule type" value="Genomic_DNA"/>
</dbReference>
<evidence type="ECO:0000256" key="1">
    <source>
        <dbReference type="SAM" id="Phobius"/>
    </source>
</evidence>
<keyword evidence="1" id="KW-1133">Transmembrane helix</keyword>
<reference evidence="3 4" key="1">
    <citation type="submission" date="2015-03" db="EMBL/GenBank/DDBJ databases">
        <authorList>
            <person name="Hassan Y.I."/>
            <person name="Lepp D."/>
            <person name="Zhou T."/>
        </authorList>
    </citation>
    <scope>NUCLEOTIDE SEQUENCE [LARGE SCALE GENOMIC DNA]</scope>
    <source>
        <strain evidence="3 4">DSM 17137</strain>
    </source>
</reference>
<feature type="transmembrane region" description="Helical" evidence="1">
    <location>
        <begin position="89"/>
        <end position="109"/>
    </location>
</feature>
<evidence type="ECO:0000313" key="3">
    <source>
        <dbReference type="EMBL" id="KKB84691.1"/>
    </source>
</evidence>
<dbReference type="Pfam" id="PF07786">
    <property type="entry name" value="HGSNAT_cat"/>
    <property type="match status" value="1"/>
</dbReference>